<evidence type="ECO:0000256" key="1">
    <source>
        <dbReference type="ARBA" id="ARBA00004418"/>
    </source>
</evidence>
<dbReference type="PANTHER" id="PTHR30251:SF3">
    <property type="entry name" value="FIMBRIAL CHAPARONE PROTEIN"/>
    <property type="match status" value="1"/>
</dbReference>
<evidence type="ECO:0000256" key="5">
    <source>
        <dbReference type="ARBA" id="ARBA00023186"/>
    </source>
</evidence>
<feature type="domain" description="Pili assembly chaperone N-terminal" evidence="7">
    <location>
        <begin position="28"/>
        <end position="142"/>
    </location>
</feature>
<evidence type="ECO:0000256" key="2">
    <source>
        <dbReference type="ARBA" id="ARBA00007399"/>
    </source>
</evidence>
<dbReference type="InterPro" id="IPR050643">
    <property type="entry name" value="Periplasmic_pilus_chap"/>
</dbReference>
<dbReference type="Gene3D" id="2.60.40.10">
    <property type="entry name" value="Immunoglobulins"/>
    <property type="match status" value="2"/>
</dbReference>
<dbReference type="GO" id="GO:0071555">
    <property type="term" value="P:cell wall organization"/>
    <property type="evidence" value="ECO:0007669"/>
    <property type="project" value="InterPro"/>
</dbReference>
<organism evidence="8 9">
    <name type="scientific">Stenotrophomonas maltophilia</name>
    <name type="common">Pseudomonas maltophilia</name>
    <name type="synonym">Xanthomonas maltophilia</name>
    <dbReference type="NCBI Taxonomy" id="40324"/>
    <lineage>
        <taxon>Bacteria</taxon>
        <taxon>Pseudomonadati</taxon>
        <taxon>Pseudomonadota</taxon>
        <taxon>Gammaproteobacteria</taxon>
        <taxon>Lysobacterales</taxon>
        <taxon>Lysobacteraceae</taxon>
        <taxon>Stenotrophomonas</taxon>
        <taxon>Stenotrophomonas maltophilia group</taxon>
    </lineage>
</organism>
<feature type="chain" id="PRO_5043544652" evidence="6">
    <location>
        <begin position="27"/>
        <end position="233"/>
    </location>
</feature>
<dbReference type="PRINTS" id="PR00969">
    <property type="entry name" value="CHAPERONPILI"/>
</dbReference>
<evidence type="ECO:0000256" key="4">
    <source>
        <dbReference type="ARBA" id="ARBA00022764"/>
    </source>
</evidence>
<dbReference type="InterPro" id="IPR001829">
    <property type="entry name" value="Pili_assmbl_chaperone_bac"/>
</dbReference>
<dbReference type="RefSeq" id="WP_154350799.1">
    <property type="nucleotide sequence ID" value="NZ_CP040433.1"/>
</dbReference>
<dbReference type="NCBIfam" id="NF007392">
    <property type="entry name" value="PRK09918.1"/>
    <property type="match status" value="1"/>
</dbReference>
<reference evidence="8 9" key="1">
    <citation type="submission" date="2020-08" db="EMBL/GenBank/DDBJ databases">
        <title>Phenotypic and transcriptomic analysis of seven clinical Stenotrophomonas maltophilia isolates identify a small set of shared and commonly regulated genes involved in biofilm lifestyle.</title>
        <authorList>
            <person name="Alio I."/>
            <person name="Gudzuhn M."/>
            <person name="Streit W."/>
        </authorList>
    </citation>
    <scope>NUCLEOTIDE SEQUENCE [LARGE SCALE GENOMIC DNA]</scope>
    <source>
        <strain evidence="8 9">UHH_SKK55</strain>
    </source>
</reference>
<feature type="signal peptide" evidence="6">
    <location>
        <begin position="1"/>
        <end position="26"/>
    </location>
</feature>
<dbReference type="SUPFAM" id="SSF49584">
    <property type="entry name" value="Periplasmic chaperone C-domain"/>
    <property type="match status" value="1"/>
</dbReference>
<protein>
    <submittedName>
        <fullName evidence="8">Fimbrial chaperone YraI</fullName>
    </submittedName>
</protein>
<dbReference type="AlphaFoldDB" id="A0AAX1IA14"/>
<accession>A0AAX1IA14</accession>
<gene>
    <name evidence="8" type="primary">yraI</name>
    <name evidence="8" type="ORF">GPNADHDJ_00295</name>
</gene>
<dbReference type="InterPro" id="IPR036316">
    <property type="entry name" value="Pili_assmbl_chap_C_dom_sf"/>
</dbReference>
<keyword evidence="4" id="KW-0574">Periplasm</keyword>
<dbReference type="InterPro" id="IPR008962">
    <property type="entry name" value="PapD-like_sf"/>
</dbReference>
<evidence type="ECO:0000313" key="9">
    <source>
        <dbReference type="Proteomes" id="UP000515598"/>
    </source>
</evidence>
<dbReference type="PANTHER" id="PTHR30251">
    <property type="entry name" value="PILUS ASSEMBLY CHAPERONE"/>
    <property type="match status" value="1"/>
</dbReference>
<keyword evidence="3 6" id="KW-0732">Signal</keyword>
<dbReference type="SUPFAM" id="SSF49354">
    <property type="entry name" value="PapD-like"/>
    <property type="match status" value="1"/>
</dbReference>
<dbReference type="Pfam" id="PF00345">
    <property type="entry name" value="PapD_N"/>
    <property type="match status" value="1"/>
</dbReference>
<evidence type="ECO:0000313" key="8">
    <source>
        <dbReference type="EMBL" id="QNG76129.1"/>
    </source>
</evidence>
<evidence type="ECO:0000256" key="3">
    <source>
        <dbReference type="ARBA" id="ARBA00022729"/>
    </source>
</evidence>
<dbReference type="InterPro" id="IPR016147">
    <property type="entry name" value="Pili_assmbl_chaperone_N"/>
</dbReference>
<proteinExistence type="inferred from homology"/>
<evidence type="ECO:0000259" key="7">
    <source>
        <dbReference type="Pfam" id="PF00345"/>
    </source>
</evidence>
<comment type="similarity">
    <text evidence="2">Belongs to the periplasmic pilus chaperone family.</text>
</comment>
<dbReference type="GO" id="GO:0030288">
    <property type="term" value="C:outer membrane-bounded periplasmic space"/>
    <property type="evidence" value="ECO:0007669"/>
    <property type="project" value="InterPro"/>
</dbReference>
<dbReference type="EMBL" id="CP060025">
    <property type="protein sequence ID" value="QNG76129.1"/>
    <property type="molecule type" value="Genomic_DNA"/>
</dbReference>
<dbReference type="InterPro" id="IPR013783">
    <property type="entry name" value="Ig-like_fold"/>
</dbReference>
<evidence type="ECO:0000256" key="6">
    <source>
        <dbReference type="SAM" id="SignalP"/>
    </source>
</evidence>
<keyword evidence="5" id="KW-0143">Chaperone</keyword>
<name>A0AAX1IA14_STEMA</name>
<dbReference type="Proteomes" id="UP000515598">
    <property type="component" value="Chromosome"/>
</dbReference>
<comment type="subcellular location">
    <subcellularLocation>
        <location evidence="1">Periplasm</location>
    </subcellularLocation>
</comment>
<sequence length="233" mass="24822">MSPSLPVLHRCILAISCALVAGNASANGMQPQSTIVILDEAVGEAAMDVTNTDATPALLHTVVLDIPEDPDTVVIATPPVARVDPGQQQMVRFIYQGPPLRTQRLKRVTFEGIGHSLEADGQAVVGIGIRQNLPLLLHPKGLARNNTPWTLLQWSREGDALRVTNDSPYVVRLTPSVTLQPSATVVTLQRPYVLPGESLTLPVSGNAGNDTVVRLEPASVYGFAVGSYDAPLK</sequence>